<dbReference type="EMBL" id="FPJE01000035">
    <property type="protein sequence ID" value="SFW75462.1"/>
    <property type="molecule type" value="Genomic_DNA"/>
</dbReference>
<dbReference type="AlphaFoldDB" id="A0A1K1RTT0"/>
<accession>A0A1K1RTT0</accession>
<sequence length="218" mass="25938">MMIMFEKYKKYSDSFLEVVLKEVDRRIDLKLNSSDFNYVRDESYGTYYFKYMVPGNGDINKLISLLKVLKGEGDRYMLLPLPWNETFQKYKTKEESLDELINEFDQIISDEIIENRGAYLAKMKVSNTNDSLPLFFERFLELDAFLNLASDDVEHYFIGTLLLFPLNLEWFMIFDYDLFAIHFIVGDECFSRLREDFKSNEFMYSKTQVEQLIKDAQG</sequence>
<keyword evidence="2" id="KW-1185">Reference proteome</keyword>
<dbReference type="STRING" id="1150368.SAMN02927921_03991"/>
<name>A0A1K1RTT0_9FLAO</name>
<proteinExistence type="predicted"/>
<evidence type="ECO:0000313" key="1">
    <source>
        <dbReference type="EMBL" id="SFW75462.1"/>
    </source>
</evidence>
<organism evidence="1 2">
    <name type="scientific">Sinomicrobium oceani</name>
    <dbReference type="NCBI Taxonomy" id="1150368"/>
    <lineage>
        <taxon>Bacteria</taxon>
        <taxon>Pseudomonadati</taxon>
        <taxon>Bacteroidota</taxon>
        <taxon>Flavobacteriia</taxon>
        <taxon>Flavobacteriales</taxon>
        <taxon>Flavobacteriaceae</taxon>
        <taxon>Sinomicrobium</taxon>
    </lineage>
</organism>
<evidence type="ECO:0000313" key="2">
    <source>
        <dbReference type="Proteomes" id="UP000182248"/>
    </source>
</evidence>
<dbReference type="OrthoDB" id="766804at2"/>
<reference evidence="1 2" key="1">
    <citation type="submission" date="2016-11" db="EMBL/GenBank/DDBJ databases">
        <authorList>
            <person name="Jaros S."/>
            <person name="Januszkiewicz K."/>
            <person name="Wedrychowicz H."/>
        </authorList>
    </citation>
    <scope>NUCLEOTIDE SEQUENCE [LARGE SCALE GENOMIC DNA]</scope>
    <source>
        <strain evidence="1 2">CGMCC 1.12145</strain>
    </source>
</reference>
<dbReference type="RefSeq" id="WP_072319225.1">
    <property type="nucleotide sequence ID" value="NZ_FPJE01000035.1"/>
</dbReference>
<gene>
    <name evidence="1" type="ORF">SAMN02927921_03991</name>
</gene>
<protein>
    <submittedName>
        <fullName evidence="1">Uncharacterized protein</fullName>
    </submittedName>
</protein>
<dbReference type="Proteomes" id="UP000182248">
    <property type="component" value="Unassembled WGS sequence"/>
</dbReference>